<protein>
    <submittedName>
        <fullName evidence="1">Uncharacterized protein</fullName>
    </submittedName>
</protein>
<comment type="caution">
    <text evidence="1">The sequence shown here is derived from an EMBL/GenBank/DDBJ whole genome shotgun (WGS) entry which is preliminary data.</text>
</comment>
<organism evidence="1 2">
    <name type="scientific">Platanthera guangdongensis</name>
    <dbReference type="NCBI Taxonomy" id="2320717"/>
    <lineage>
        <taxon>Eukaryota</taxon>
        <taxon>Viridiplantae</taxon>
        <taxon>Streptophyta</taxon>
        <taxon>Embryophyta</taxon>
        <taxon>Tracheophyta</taxon>
        <taxon>Spermatophyta</taxon>
        <taxon>Magnoliopsida</taxon>
        <taxon>Liliopsida</taxon>
        <taxon>Asparagales</taxon>
        <taxon>Orchidaceae</taxon>
        <taxon>Orchidoideae</taxon>
        <taxon>Orchideae</taxon>
        <taxon>Orchidinae</taxon>
        <taxon>Platanthera</taxon>
    </lineage>
</organism>
<gene>
    <name evidence="1" type="ORF">KSP40_PGU001779</name>
</gene>
<evidence type="ECO:0000313" key="2">
    <source>
        <dbReference type="Proteomes" id="UP001412067"/>
    </source>
</evidence>
<keyword evidence="2" id="KW-1185">Reference proteome</keyword>
<dbReference type="EMBL" id="JBBWWR010000005">
    <property type="protein sequence ID" value="KAK8966225.1"/>
    <property type="molecule type" value="Genomic_DNA"/>
</dbReference>
<evidence type="ECO:0000313" key="1">
    <source>
        <dbReference type="EMBL" id="KAK8966225.1"/>
    </source>
</evidence>
<accession>A0ABR2MQ60</accession>
<sequence length="57" mass="7049">MKHEAQGRGRSDFFFKLDVYWHIGESNRMESRWRDVKIFKKINTNSHEPRLFECNYL</sequence>
<dbReference type="Proteomes" id="UP001412067">
    <property type="component" value="Unassembled WGS sequence"/>
</dbReference>
<proteinExistence type="predicted"/>
<reference evidence="1 2" key="1">
    <citation type="journal article" date="2022" name="Nat. Plants">
        <title>Genomes of leafy and leafless Platanthera orchids illuminate the evolution of mycoheterotrophy.</title>
        <authorList>
            <person name="Li M.H."/>
            <person name="Liu K.W."/>
            <person name="Li Z."/>
            <person name="Lu H.C."/>
            <person name="Ye Q.L."/>
            <person name="Zhang D."/>
            <person name="Wang J.Y."/>
            <person name="Li Y.F."/>
            <person name="Zhong Z.M."/>
            <person name="Liu X."/>
            <person name="Yu X."/>
            <person name="Liu D.K."/>
            <person name="Tu X.D."/>
            <person name="Liu B."/>
            <person name="Hao Y."/>
            <person name="Liao X.Y."/>
            <person name="Jiang Y.T."/>
            <person name="Sun W.H."/>
            <person name="Chen J."/>
            <person name="Chen Y.Q."/>
            <person name="Ai Y."/>
            <person name="Zhai J.W."/>
            <person name="Wu S.S."/>
            <person name="Zhou Z."/>
            <person name="Hsiao Y.Y."/>
            <person name="Wu W.L."/>
            <person name="Chen Y.Y."/>
            <person name="Lin Y.F."/>
            <person name="Hsu J.L."/>
            <person name="Li C.Y."/>
            <person name="Wang Z.W."/>
            <person name="Zhao X."/>
            <person name="Zhong W.Y."/>
            <person name="Ma X.K."/>
            <person name="Ma L."/>
            <person name="Huang J."/>
            <person name="Chen G.Z."/>
            <person name="Huang M.Z."/>
            <person name="Huang L."/>
            <person name="Peng D.H."/>
            <person name="Luo Y.B."/>
            <person name="Zou S.Q."/>
            <person name="Chen S.P."/>
            <person name="Lan S."/>
            <person name="Tsai W.C."/>
            <person name="Van de Peer Y."/>
            <person name="Liu Z.J."/>
        </authorList>
    </citation>
    <scope>NUCLEOTIDE SEQUENCE [LARGE SCALE GENOMIC DNA]</scope>
    <source>
        <strain evidence="1">Lor288</strain>
    </source>
</reference>
<name>A0ABR2MQ60_9ASPA</name>